<sequence length="1177" mass="135261">MKIFKSRYFAVVSWLVCLVMLTASCSDYSDKEVVGLNERAYEVHYKSLDSTKTYAEKALSLSVPKSKAWAHAMNDLAFYYIAKMQYGEAERILNEAVKSTDDEIELMISRVQLMRLCQRKSENKNFYHERHYALQHMQKIEKEYANLSAAERKRFVYARSEYWIVLSTYLYYIGRPRGASEAVLNIEEDALLMSDMPQLLTYYYTVGSGGILQGQQHDELMRTEFNYLIRCYMLARQCGYIYWEANSMQALSEKLQDEGRREFLMQNFRPEINFLNVDNMPDTLLAGNLAERALELFKKYGDVYQIAGAWRTLSEAFRKVGDNKSALICLKNAIANDTTINAAPDLVASIREQMSIVYSALDNKKMSDYNRNAYLDIQEYTRQDRMLEARAEQLASSLRKQDIMIAIVVVAIILLIVAMAFFVYKTRKKAAEFPINTLLQPLEDWQKARSNYYERTEVEYEERREQIAILQNQYEHYLEKNIEQRAKVSLASSVAPLINRLLHEVKMLSYDKETTEQRNSRYEYIGQLASSIEQTNERLTDWVKLKQGEIALRIESFALQTLFDTLRSSDIEYKLKGIALNIVPTESVVKADKVLTLFMLNTIAENARRFTPNGGSIDVYAEETDSYVEVSVRDTGKGMDKEQLDSLFKPRYITDSNDTTKEGGHGFGLLNCKGIVEKYKKMSSFFSVCSIGAESEEGSGSRVFFRLPKGMKKVLMLCALLLSVFCSCAKTNSMGVVINENDRTRQANTLVDSIYYNNVSGNYHRTLELSDSCIRVLNHLFADSMLISNGARGMMLKGTDADEAIELKWFRDSVKMDYSLLLALRNEVAVAALAVHDIDLYTYNNQVFTKLFRECSADRSIATYVQTMQRAESNRNVAIALLVLLLLAVFPAYYFLYYRHKRFYNLCIERIEQINELLQSDNLSSNMKVRQIRPLWKNDIKVSKQIAVMNKNTTQISGIVNRICQVLSEDVTKTAAMEQELVILEENTKRITVNRDRLYVINNILDNRLSTLKHETMFYPSRLKQILQARSSSTSMSEKELLAALDEIASYYETMYTTLLSQTVRVAQTMSSFEPSVAMQYVFVLLKRTNGGRQLKPIELDADDGYLKLVFNLASQYPAASNQQSIYDYLVLCQIMRDIGEYYRARGCGVETKTASDGTSTIVIYIKKEIWKSLKLS</sequence>
<proteinExistence type="predicted"/>
<feature type="signal peptide" evidence="8">
    <location>
        <begin position="1"/>
        <end position="25"/>
    </location>
</feature>
<keyword evidence="8" id="KW-0732">Signal</keyword>
<dbReference type="SUPFAM" id="SSF48452">
    <property type="entry name" value="TPR-like"/>
    <property type="match status" value="1"/>
</dbReference>
<dbReference type="InterPro" id="IPR003594">
    <property type="entry name" value="HATPase_dom"/>
</dbReference>
<keyword evidence="7" id="KW-1133">Transmembrane helix</keyword>
<dbReference type="EC" id="2.7.13.3" evidence="2"/>
<dbReference type="Gene3D" id="3.30.565.10">
    <property type="entry name" value="Histidine kinase-like ATPase, C-terminal domain"/>
    <property type="match status" value="1"/>
</dbReference>
<dbReference type="Proteomes" id="UP000286598">
    <property type="component" value="Unassembled WGS sequence"/>
</dbReference>
<evidence type="ECO:0000256" key="5">
    <source>
        <dbReference type="ARBA" id="ARBA00023012"/>
    </source>
</evidence>
<feature type="transmembrane region" description="Helical" evidence="7">
    <location>
        <begin position="403"/>
        <end position="424"/>
    </location>
</feature>
<evidence type="ECO:0000313" key="10">
    <source>
        <dbReference type="EMBL" id="RHK50910.1"/>
    </source>
</evidence>
<dbReference type="SUPFAM" id="SSF55874">
    <property type="entry name" value="ATPase domain of HSP90 chaperone/DNA topoisomerase II/histidine kinase"/>
    <property type="match status" value="1"/>
</dbReference>
<evidence type="ECO:0000256" key="2">
    <source>
        <dbReference type="ARBA" id="ARBA00012438"/>
    </source>
</evidence>
<dbReference type="OrthoDB" id="1043958at2"/>
<evidence type="ECO:0000256" key="4">
    <source>
        <dbReference type="ARBA" id="ARBA00022777"/>
    </source>
</evidence>
<dbReference type="InterPro" id="IPR050736">
    <property type="entry name" value="Sensor_HK_Regulatory"/>
</dbReference>
<feature type="transmembrane region" description="Helical" evidence="7">
    <location>
        <begin position="877"/>
        <end position="896"/>
    </location>
</feature>
<feature type="chain" id="PRO_5019444331" description="histidine kinase" evidence="8">
    <location>
        <begin position="26"/>
        <end position="1177"/>
    </location>
</feature>
<keyword evidence="3" id="KW-0808">Transferase</keyword>
<keyword evidence="4" id="KW-0418">Kinase</keyword>
<dbReference type="Pfam" id="PF17139">
    <property type="entry name" value="DUF5112"/>
    <property type="match status" value="1"/>
</dbReference>
<dbReference type="PROSITE" id="PS51257">
    <property type="entry name" value="PROKAR_LIPOPROTEIN"/>
    <property type="match status" value="1"/>
</dbReference>
<comment type="catalytic activity">
    <reaction evidence="1">
        <text>ATP + protein L-histidine = ADP + protein N-phospho-L-histidine.</text>
        <dbReference type="EC" id="2.7.13.3"/>
    </reaction>
</comment>
<evidence type="ECO:0000256" key="8">
    <source>
        <dbReference type="SAM" id="SignalP"/>
    </source>
</evidence>
<dbReference type="Gene3D" id="1.25.40.10">
    <property type="entry name" value="Tetratricopeptide repeat domain"/>
    <property type="match status" value="1"/>
</dbReference>
<keyword evidence="7" id="KW-0812">Transmembrane</keyword>
<protein>
    <recommendedName>
        <fullName evidence="2">histidine kinase</fullName>
        <ecNumber evidence="2">2.7.13.3</ecNumber>
    </recommendedName>
</protein>
<dbReference type="PROSITE" id="PS50109">
    <property type="entry name" value="HIS_KIN"/>
    <property type="match status" value="1"/>
</dbReference>
<evidence type="ECO:0000256" key="1">
    <source>
        <dbReference type="ARBA" id="ARBA00000085"/>
    </source>
</evidence>
<dbReference type="EMBL" id="QRNO01000024">
    <property type="protein sequence ID" value="RHK50910.1"/>
    <property type="molecule type" value="Genomic_DNA"/>
</dbReference>
<dbReference type="GO" id="GO:0000160">
    <property type="term" value="P:phosphorelay signal transduction system"/>
    <property type="evidence" value="ECO:0007669"/>
    <property type="project" value="UniProtKB-KW"/>
</dbReference>
<dbReference type="PANTHER" id="PTHR43711:SF31">
    <property type="entry name" value="HISTIDINE KINASE"/>
    <property type="match status" value="1"/>
</dbReference>
<reference evidence="10 11" key="1">
    <citation type="submission" date="2018-08" db="EMBL/GenBank/DDBJ databases">
        <title>A genome reference for cultivated species of the human gut microbiota.</title>
        <authorList>
            <person name="Zou Y."/>
            <person name="Xue W."/>
            <person name="Luo G."/>
        </authorList>
    </citation>
    <scope>NUCLEOTIDE SEQUENCE [LARGE SCALE GENOMIC DNA]</scope>
    <source>
        <strain evidence="10 11">AF42-9</strain>
    </source>
</reference>
<keyword evidence="6" id="KW-0175">Coiled coil</keyword>
<accession>A0A415GMW9</accession>
<dbReference type="InterPro" id="IPR011990">
    <property type="entry name" value="TPR-like_helical_dom_sf"/>
</dbReference>
<name>A0A415GMW9_9BACT</name>
<dbReference type="Pfam" id="PF17140">
    <property type="entry name" value="DUF5113"/>
    <property type="match status" value="2"/>
</dbReference>
<dbReference type="SMART" id="SM00387">
    <property type="entry name" value="HATPase_c"/>
    <property type="match status" value="1"/>
</dbReference>
<comment type="caution">
    <text evidence="10">The sequence shown here is derived from an EMBL/GenBank/DDBJ whole genome shotgun (WGS) entry which is preliminary data.</text>
</comment>
<keyword evidence="7" id="KW-0472">Membrane</keyword>
<feature type="coiled-coil region" evidence="6">
    <location>
        <begin position="453"/>
        <end position="480"/>
    </location>
</feature>
<keyword evidence="11" id="KW-1185">Reference proteome</keyword>
<dbReference type="PANTHER" id="PTHR43711">
    <property type="entry name" value="TWO-COMPONENT HISTIDINE KINASE"/>
    <property type="match status" value="1"/>
</dbReference>
<dbReference type="Pfam" id="PF02518">
    <property type="entry name" value="HATPase_c"/>
    <property type="match status" value="1"/>
</dbReference>
<dbReference type="GO" id="GO:0004673">
    <property type="term" value="F:protein histidine kinase activity"/>
    <property type="evidence" value="ECO:0007669"/>
    <property type="project" value="UniProtKB-EC"/>
</dbReference>
<dbReference type="AlphaFoldDB" id="A0A415GMW9"/>
<keyword evidence="5" id="KW-0902">Two-component regulatory system</keyword>
<feature type="domain" description="Histidine kinase" evidence="9">
    <location>
        <begin position="489"/>
        <end position="711"/>
    </location>
</feature>
<evidence type="ECO:0000313" key="11">
    <source>
        <dbReference type="Proteomes" id="UP000286598"/>
    </source>
</evidence>
<dbReference type="InterPro" id="IPR005467">
    <property type="entry name" value="His_kinase_dom"/>
</dbReference>
<evidence type="ECO:0000256" key="6">
    <source>
        <dbReference type="SAM" id="Coils"/>
    </source>
</evidence>
<evidence type="ECO:0000256" key="3">
    <source>
        <dbReference type="ARBA" id="ARBA00022679"/>
    </source>
</evidence>
<dbReference type="InterPro" id="IPR033405">
    <property type="entry name" value="DUF5112"/>
</dbReference>
<dbReference type="InterPro" id="IPR033406">
    <property type="entry name" value="DUF5113"/>
</dbReference>
<organism evidence="10 11">
    <name type="scientific">Leyella stercorea</name>
    <dbReference type="NCBI Taxonomy" id="363265"/>
    <lineage>
        <taxon>Bacteria</taxon>
        <taxon>Pseudomonadati</taxon>
        <taxon>Bacteroidota</taxon>
        <taxon>Bacteroidia</taxon>
        <taxon>Bacteroidales</taxon>
        <taxon>Prevotellaceae</taxon>
        <taxon>Leyella</taxon>
    </lineage>
</organism>
<gene>
    <name evidence="10" type="ORF">DW060_06075</name>
</gene>
<dbReference type="InterPro" id="IPR036890">
    <property type="entry name" value="HATPase_C_sf"/>
</dbReference>
<evidence type="ECO:0000256" key="7">
    <source>
        <dbReference type="SAM" id="Phobius"/>
    </source>
</evidence>
<evidence type="ECO:0000259" key="9">
    <source>
        <dbReference type="PROSITE" id="PS50109"/>
    </source>
</evidence>